<proteinExistence type="inferred from homology"/>
<dbReference type="EMBL" id="CAJPEX010000971">
    <property type="protein sequence ID" value="CAG0917814.1"/>
    <property type="molecule type" value="Genomic_DNA"/>
</dbReference>
<dbReference type="Gene3D" id="3.40.50.300">
    <property type="entry name" value="P-loop containing nucleotide triphosphate hydrolases"/>
    <property type="match status" value="1"/>
</dbReference>
<dbReference type="PANTHER" id="PTHR23264">
    <property type="entry name" value="NUCLEOTIDE-BINDING PROTEIN NBP35 YEAST -RELATED"/>
    <property type="match status" value="1"/>
</dbReference>
<feature type="binding site" evidence="8">
    <location>
        <position position="25"/>
    </location>
    <ligand>
        <name>[4Fe-4S] cluster</name>
        <dbReference type="ChEBI" id="CHEBI:49883"/>
        <label>1</label>
    </ligand>
</feature>
<feature type="binding site" evidence="8">
    <location>
        <position position="34"/>
    </location>
    <ligand>
        <name>[4Fe-4S] cluster</name>
        <dbReference type="ChEBI" id="CHEBI:49883"/>
        <label>1</label>
    </ligand>
</feature>
<dbReference type="EMBL" id="OA883008">
    <property type="protein sequence ID" value="CAD7277662.1"/>
    <property type="molecule type" value="Genomic_DNA"/>
</dbReference>
<sequence length="319" mass="33650">MDVPQDAPAACPGTGSGVAGKVSACQGCPNQSVCASGEQMNPDSDIAAIKEKLLPIANKIMVMSGKGGVGKTSVTAMLARGLAKRYPTSHIAVLDVDVCGPSMPRVMGVEGESVHVSGMGWSPVAVDDNISVMSIGFLLENLSDAVVWRGPKKNGLIKQFLRDVDWGPADYLLIDTPPGTSDEHLSVVQFLLPANPKGAVIVTTPQEVSLLDVRKEINFCKKVKLPILGVVENMKRFVCPSCNHESDIFPAMLSGGTREMCDEMGVAFLGSLPLDPSVGRLCDLGEDPMSLNDDGQRSRTVTPAAIAHLVEAVDEAIKA</sequence>
<name>A0A7R9BNA1_9CRUS</name>
<evidence type="ECO:0000313" key="9">
    <source>
        <dbReference type="EMBL" id="CAD7277662.1"/>
    </source>
</evidence>
<comment type="function">
    <text evidence="8">Component of the cytosolic iron-sulfur (Fe/S) protein assembly (CIA) machinery. Required for maturation of extramitochondrial Fe-S proteins. The NUBP1-NUBP2 heterotetramer forms a Fe-S scaffold complex, mediating the de novo assembly of an Fe-S cluster and its transfer to target apoproteins.</text>
</comment>
<dbReference type="HAMAP" id="MF_03038">
    <property type="entry name" value="NUBP1"/>
    <property type="match status" value="1"/>
</dbReference>
<gene>
    <name evidence="9" type="ORF">NMOB1V02_LOCUS5390</name>
</gene>
<keyword evidence="6 8" id="KW-0408">Iron</keyword>
<dbReference type="InterPro" id="IPR028601">
    <property type="entry name" value="NUBP1/Nbp35"/>
</dbReference>
<evidence type="ECO:0000256" key="8">
    <source>
        <dbReference type="HAMAP-Rule" id="MF_03038"/>
    </source>
</evidence>
<reference evidence="9" key="1">
    <citation type="submission" date="2020-11" db="EMBL/GenBank/DDBJ databases">
        <authorList>
            <person name="Tran Van P."/>
        </authorList>
    </citation>
    <scope>NUCLEOTIDE SEQUENCE</scope>
</reference>
<dbReference type="CDD" id="cd02037">
    <property type="entry name" value="Mrp_NBP35"/>
    <property type="match status" value="1"/>
</dbReference>
<dbReference type="InterPro" id="IPR027417">
    <property type="entry name" value="P-loop_NTPase"/>
</dbReference>
<comment type="similarity">
    <text evidence="8">Belongs to the Mrp/NBP35 ATP-binding proteins family. NUBP1/NBP35 subfamily.</text>
</comment>
<keyword evidence="3 8" id="KW-0479">Metal-binding</keyword>
<dbReference type="FunFam" id="3.40.50.300:FF:001119">
    <property type="entry name" value="Iron-sulfur cluster carrier protein"/>
    <property type="match status" value="1"/>
</dbReference>
<feature type="binding site" evidence="8">
    <location>
        <position position="28"/>
    </location>
    <ligand>
        <name>[4Fe-4S] cluster</name>
        <dbReference type="ChEBI" id="CHEBI:49883"/>
        <label>1</label>
    </ligand>
</feature>
<evidence type="ECO:0000256" key="7">
    <source>
        <dbReference type="ARBA" id="ARBA00023014"/>
    </source>
</evidence>
<dbReference type="Proteomes" id="UP000678499">
    <property type="component" value="Unassembled WGS sequence"/>
</dbReference>
<dbReference type="GO" id="GO:0005524">
    <property type="term" value="F:ATP binding"/>
    <property type="evidence" value="ECO:0007669"/>
    <property type="project" value="UniProtKB-KW"/>
</dbReference>
<evidence type="ECO:0000256" key="3">
    <source>
        <dbReference type="ARBA" id="ARBA00022723"/>
    </source>
</evidence>
<feature type="binding site" evidence="8">
    <location>
        <position position="242"/>
    </location>
    <ligand>
        <name>[4Fe-4S] cluster</name>
        <dbReference type="ChEBI" id="CHEBI:49883"/>
        <label>2</label>
        <note>ligand shared with heterodimeric partner</note>
    </ligand>
</feature>
<accession>A0A7R9BNA1</accession>
<evidence type="ECO:0000256" key="4">
    <source>
        <dbReference type="ARBA" id="ARBA00022741"/>
    </source>
</evidence>
<keyword evidence="1 8" id="KW-0004">4Fe-4S</keyword>
<dbReference type="Pfam" id="PF10609">
    <property type="entry name" value="ParA"/>
    <property type="match status" value="1"/>
</dbReference>
<dbReference type="InterPro" id="IPR019591">
    <property type="entry name" value="Mrp/NBP35_ATP-bd"/>
</dbReference>
<dbReference type="OrthoDB" id="1741334at2759"/>
<keyword evidence="10" id="KW-1185">Reference proteome</keyword>
<dbReference type="AlphaFoldDB" id="A0A7R9BNA1"/>
<dbReference type="InterPro" id="IPR033756">
    <property type="entry name" value="YlxH/NBP35"/>
</dbReference>
<dbReference type="GO" id="GO:0051539">
    <property type="term" value="F:4 iron, 4 sulfur cluster binding"/>
    <property type="evidence" value="ECO:0007669"/>
    <property type="project" value="UniProtKB-UniRule"/>
</dbReference>
<comment type="cofactor">
    <cofactor evidence="8">
        <name>[4Fe-4S] cluster</name>
        <dbReference type="ChEBI" id="CHEBI:49883"/>
    </cofactor>
    <text evidence="8">Binds 4 [4Fe-4S] clusters per heterotetramer. Contains two stable clusters in the N-termini of NUBP1 and two labile, bridging clusters between subunits of the NUBP1-NUBP2 heterotetramer.</text>
</comment>
<protein>
    <recommendedName>
        <fullName evidence="8">Cytosolic Fe-S cluster assembly factor NUBP1 homolog</fullName>
    </recommendedName>
</protein>
<feature type="binding site" evidence="8">
    <location>
        <position position="11"/>
    </location>
    <ligand>
        <name>[4Fe-4S] cluster</name>
        <dbReference type="ChEBI" id="CHEBI:49883"/>
        <label>1</label>
    </ligand>
</feature>
<comment type="caution">
    <text evidence="8">Lacks conserved residue(s) required for the propagation of feature annotation.</text>
</comment>
<comment type="subunit">
    <text evidence="8">Heterotetramer of 2 NUBP1 and 2 NUBP2 chains.</text>
</comment>
<feature type="binding site" evidence="8">
    <location>
        <position position="239"/>
    </location>
    <ligand>
        <name>[4Fe-4S] cluster</name>
        <dbReference type="ChEBI" id="CHEBI:49883"/>
        <label>2</label>
        <note>ligand shared with heterodimeric partner</note>
    </ligand>
</feature>
<evidence type="ECO:0000313" key="10">
    <source>
        <dbReference type="Proteomes" id="UP000678499"/>
    </source>
</evidence>
<dbReference type="GO" id="GO:0046872">
    <property type="term" value="F:metal ion binding"/>
    <property type="evidence" value="ECO:0007669"/>
    <property type="project" value="UniProtKB-KW"/>
</dbReference>
<dbReference type="PANTHER" id="PTHR23264:SF35">
    <property type="entry name" value="CYTOSOLIC FE-S CLUSTER ASSEMBLY FACTOR NUBP1"/>
    <property type="match status" value="1"/>
</dbReference>
<evidence type="ECO:0000256" key="6">
    <source>
        <dbReference type="ARBA" id="ARBA00023004"/>
    </source>
</evidence>
<comment type="subcellular location">
    <subcellularLocation>
        <location evidence="8">Cytoplasm</location>
    </subcellularLocation>
</comment>
<dbReference type="GO" id="GO:0140663">
    <property type="term" value="F:ATP-dependent FeS chaperone activity"/>
    <property type="evidence" value="ECO:0007669"/>
    <property type="project" value="InterPro"/>
</dbReference>
<keyword evidence="7 8" id="KW-0411">Iron-sulfur</keyword>
<evidence type="ECO:0000256" key="1">
    <source>
        <dbReference type="ARBA" id="ARBA00022485"/>
    </source>
</evidence>
<evidence type="ECO:0000256" key="2">
    <source>
        <dbReference type="ARBA" id="ARBA00022490"/>
    </source>
</evidence>
<organism evidence="9">
    <name type="scientific">Notodromas monacha</name>
    <dbReference type="NCBI Taxonomy" id="399045"/>
    <lineage>
        <taxon>Eukaryota</taxon>
        <taxon>Metazoa</taxon>
        <taxon>Ecdysozoa</taxon>
        <taxon>Arthropoda</taxon>
        <taxon>Crustacea</taxon>
        <taxon>Oligostraca</taxon>
        <taxon>Ostracoda</taxon>
        <taxon>Podocopa</taxon>
        <taxon>Podocopida</taxon>
        <taxon>Cypridocopina</taxon>
        <taxon>Cypridoidea</taxon>
        <taxon>Cyprididae</taxon>
        <taxon>Notodromas</taxon>
    </lineage>
</organism>
<dbReference type="SUPFAM" id="SSF52540">
    <property type="entry name" value="P-loop containing nucleoside triphosphate hydrolases"/>
    <property type="match status" value="1"/>
</dbReference>
<dbReference type="HAMAP" id="MF_02040">
    <property type="entry name" value="Mrp_NBP35"/>
    <property type="match status" value="1"/>
</dbReference>
<keyword evidence="5" id="KW-0067">ATP-binding</keyword>
<evidence type="ECO:0000256" key="5">
    <source>
        <dbReference type="ARBA" id="ARBA00022840"/>
    </source>
</evidence>
<dbReference type="GO" id="GO:0005829">
    <property type="term" value="C:cytosol"/>
    <property type="evidence" value="ECO:0007669"/>
    <property type="project" value="TreeGrafter"/>
</dbReference>
<keyword evidence="4" id="KW-0547">Nucleotide-binding</keyword>
<keyword evidence="2 8" id="KW-0963">Cytoplasm</keyword>
<dbReference type="GO" id="GO:0016226">
    <property type="term" value="P:iron-sulfur cluster assembly"/>
    <property type="evidence" value="ECO:0007669"/>
    <property type="project" value="UniProtKB-UniRule"/>
</dbReference>